<dbReference type="PANTHER" id="PTHR22683:SF1">
    <property type="entry name" value="TYPE VII SECRETION SYSTEM PROTEIN ESSC"/>
    <property type="match status" value="1"/>
</dbReference>
<dbReference type="CDD" id="cd00060">
    <property type="entry name" value="FHA"/>
    <property type="match status" value="1"/>
</dbReference>
<dbReference type="CDD" id="cd01127">
    <property type="entry name" value="TrwB_TraG_TraD_VirD4"/>
    <property type="match status" value="1"/>
</dbReference>
<dbReference type="PROSITE" id="PS50006">
    <property type="entry name" value="FHA_DOMAIN"/>
    <property type="match status" value="1"/>
</dbReference>
<name>A0A2G6KAB2_9ACTN</name>
<dbReference type="InterPro" id="IPR000253">
    <property type="entry name" value="FHA_dom"/>
</dbReference>
<dbReference type="SUPFAM" id="SSF52540">
    <property type="entry name" value="P-loop containing nucleoside triphosphate hydrolases"/>
    <property type="match status" value="3"/>
</dbReference>
<feature type="domain" description="FtsK" evidence="7">
    <location>
        <begin position="972"/>
        <end position="1168"/>
    </location>
</feature>
<evidence type="ECO:0000256" key="2">
    <source>
        <dbReference type="ARBA" id="ARBA00022741"/>
    </source>
</evidence>
<evidence type="ECO:0000313" key="9">
    <source>
        <dbReference type="Proteomes" id="UP000230914"/>
    </source>
</evidence>
<evidence type="ECO:0000256" key="4">
    <source>
        <dbReference type="PROSITE-ProRule" id="PRU00289"/>
    </source>
</evidence>
<proteinExistence type="predicted"/>
<keyword evidence="5" id="KW-0472">Membrane</keyword>
<keyword evidence="5" id="KW-0812">Transmembrane</keyword>
<keyword evidence="1" id="KW-0597">Phosphoprotein</keyword>
<dbReference type="Gene3D" id="3.40.50.300">
    <property type="entry name" value="P-loop containing nucleotide triphosphate hydrolases"/>
    <property type="match status" value="3"/>
</dbReference>
<feature type="binding site" evidence="4">
    <location>
        <begin position="657"/>
        <end position="664"/>
    </location>
    <ligand>
        <name>ATP</name>
        <dbReference type="ChEBI" id="CHEBI:30616"/>
    </ligand>
</feature>
<dbReference type="InterPro" id="IPR002543">
    <property type="entry name" value="FtsK_dom"/>
</dbReference>
<dbReference type="InterPro" id="IPR008984">
    <property type="entry name" value="SMAD_FHA_dom_sf"/>
</dbReference>
<dbReference type="Pfam" id="PF16697">
    <property type="entry name" value="Yop-YscD_cpl"/>
    <property type="match status" value="1"/>
</dbReference>
<sequence length="1440" mass="154758">MELIVRLRHHDRIDDVIASIDDHHTIAHLTAAFSEYLNRSRIEIRSGRTGCEWSPAERVVDVDLVSGDEIIIDGGNTQTGRSAPIDHSIQIDVIAGPDSGQSYQLAPGTLTIGRDPHCEITLTDPSVSRRHATVTFTSNGQITITAPDQSNNGIRLNDQPITGTAPIGINNLITLGGTTLAVRFHHHRPATIVQRGSQIDFHRTPYRPPALDTTDRPALGPIPDKNEKRRFQLIAAFAPLMAGVVMVAITGQLQFLALTAISPIVMIASRIDDRRSGARDYRTEEAEFRRRLDDEVAALADLRDAERIERYRSNPDLADLVSRAEQRSLNLWERSRHSPDVMSLRIGVGHDVCRVTTPLADGGASHLRDDALTAIASVRHLRRVPVTINLVAEPVLGIHGPVALVNGIVSSLIVQTATLHSPDDVVIAAAISPARHLDWLKWLPHLRSVTSPLSGGHLATTSDAANALIRRLIDVIAFRSRPHVSNAPVWPRIVVILDADLHLDGTDTAQLLDEADTAGISVIWIARSEGAIVRHAHRILEAAVEEGAVLSGRLWSVNPDVAERYLELDYLSSATGERVARALAPVRDASTPSLATSIPRQAPLLDVLGVGTPSPEWILDRWQCSDGNALIFPLGVTADGPLVIDLIKDGPHTLIGGTSGSGKSELVQSMVAALAANYPPTKLNFLFVDYKGGASSHAFRRLPHTVGYVTNLSAALAERALTSLTAELNRRMALLEGRAKDRAELVEIAPDDAPPSLVIVIDEFATLVTHVPDFIAGIVDIAQRGRSLGIHLVLATQRPTGAVNDNILANTNLRIALRMLDRSESTSILDIPDAATIAVPLRGRAMMRSGAERVVEFQSAYSSAPLITATVDVPIALNRFDAPDDVPGQIATAVVSPDITHRDAVIDAVVAATDLAGHELPRRPWREVLPEVVTLESVMNDLEHAEVLTPVVDDPGRFIVVGLLDDPANQDQRPAVIDLEHDGGLVAFGSGGAGKTTLLRTVAAGLTMATTDDEVAIVGFDFASRGLAAIAGLPTVVDIAFGDDLEAITRHLAVLTAELERRRRLLAGAGADTLTSYRREHDDAPARIVILIDGCGALFSTFFDTARYGSGGSLEEWAERFIRLIVDGRQVGIHTVITADRLSAVPARLSTALGNRLIMRHADESSYIDYGISGGIEMPPGRAWFRPSVTVQVATLSGDLSASAYSDAVADLIATDGRPPTATMGSHCLPEQVVLPPASSSDLVELGVADITGEPVAIDLSCSGLTIVGPPRSGRSNVLAVIANALAPHQRLFVVGPSSSPLAHLNLDGAWGGVDRLADPLSAWVDRVEPTGGILLVDDADLLDDPRMTPLWERIIRCDRITVVVTAELAALTSFGAHPLIVDARRSRRFLVIQPDDPAEFFRMVGLRVTGRPGVELPPGRGFLLADRNPVVVQTYRFTR</sequence>
<evidence type="ECO:0008006" key="10">
    <source>
        <dbReference type="Google" id="ProtNLM"/>
    </source>
</evidence>
<dbReference type="SUPFAM" id="SSF49879">
    <property type="entry name" value="SMAD/FHA domain"/>
    <property type="match status" value="1"/>
</dbReference>
<dbReference type="PANTHER" id="PTHR22683">
    <property type="entry name" value="SPORULATION PROTEIN RELATED"/>
    <property type="match status" value="1"/>
</dbReference>
<dbReference type="InterPro" id="IPR027417">
    <property type="entry name" value="P-loop_NTPase"/>
</dbReference>
<dbReference type="Gene3D" id="2.60.200.20">
    <property type="match status" value="1"/>
</dbReference>
<evidence type="ECO:0000259" key="6">
    <source>
        <dbReference type="PROSITE" id="PS50006"/>
    </source>
</evidence>
<feature type="domain" description="FtsK" evidence="7">
    <location>
        <begin position="639"/>
        <end position="826"/>
    </location>
</feature>
<evidence type="ECO:0000256" key="5">
    <source>
        <dbReference type="SAM" id="Phobius"/>
    </source>
</evidence>
<evidence type="ECO:0000313" key="8">
    <source>
        <dbReference type="EMBL" id="PIE31719.1"/>
    </source>
</evidence>
<reference evidence="8 9" key="1">
    <citation type="submission" date="2017-10" db="EMBL/GenBank/DDBJ databases">
        <title>Novel microbial diversity and functional potential in the marine mammal oral microbiome.</title>
        <authorList>
            <person name="Dudek N.K."/>
            <person name="Sun C.L."/>
            <person name="Burstein D."/>
            <person name="Kantor R.S."/>
            <person name="Aliaga Goltsman D.S."/>
            <person name="Bik E.M."/>
            <person name="Thomas B.C."/>
            <person name="Banfield J.F."/>
            <person name="Relman D.A."/>
        </authorList>
    </citation>
    <scope>NUCLEOTIDE SEQUENCE [LARGE SCALE GENOMIC DNA]</scope>
    <source>
        <strain evidence="8">DOLJORAL78_61_10</strain>
    </source>
</reference>
<evidence type="ECO:0000256" key="3">
    <source>
        <dbReference type="ARBA" id="ARBA00022840"/>
    </source>
</evidence>
<dbReference type="SMART" id="SM00382">
    <property type="entry name" value="AAA"/>
    <property type="match status" value="3"/>
</dbReference>
<dbReference type="Proteomes" id="UP000230914">
    <property type="component" value="Unassembled WGS sequence"/>
</dbReference>
<dbReference type="EMBL" id="PDSL01000068">
    <property type="protein sequence ID" value="PIE31719.1"/>
    <property type="molecule type" value="Genomic_DNA"/>
</dbReference>
<gene>
    <name evidence="8" type="ORF">CSA55_05095</name>
</gene>
<dbReference type="Pfam" id="PF01580">
    <property type="entry name" value="FtsK_SpoIIIE"/>
    <property type="match status" value="2"/>
</dbReference>
<feature type="transmembrane region" description="Helical" evidence="5">
    <location>
        <begin position="233"/>
        <end position="257"/>
    </location>
</feature>
<dbReference type="InterPro" id="IPR003593">
    <property type="entry name" value="AAA+_ATPase"/>
</dbReference>
<accession>A0A2G6KAB2</accession>
<evidence type="ECO:0000256" key="1">
    <source>
        <dbReference type="ARBA" id="ARBA00022553"/>
    </source>
</evidence>
<keyword evidence="2 4" id="KW-0547">Nucleotide-binding</keyword>
<comment type="caution">
    <text evidence="8">The sequence shown here is derived from an EMBL/GenBank/DDBJ whole genome shotgun (WGS) entry which is preliminary data.</text>
</comment>
<evidence type="ECO:0000259" key="7">
    <source>
        <dbReference type="PROSITE" id="PS50901"/>
    </source>
</evidence>
<dbReference type="GO" id="GO:0005524">
    <property type="term" value="F:ATP binding"/>
    <property type="evidence" value="ECO:0007669"/>
    <property type="project" value="UniProtKB-UniRule"/>
</dbReference>
<dbReference type="GO" id="GO:0003677">
    <property type="term" value="F:DNA binding"/>
    <property type="evidence" value="ECO:0007669"/>
    <property type="project" value="InterPro"/>
</dbReference>
<dbReference type="PROSITE" id="PS50901">
    <property type="entry name" value="FTSK"/>
    <property type="match status" value="2"/>
</dbReference>
<feature type="binding site" evidence="4">
    <location>
        <begin position="989"/>
        <end position="996"/>
    </location>
    <ligand>
        <name>ATP</name>
        <dbReference type="ChEBI" id="CHEBI:30616"/>
    </ligand>
</feature>
<keyword evidence="3 4" id="KW-0067">ATP-binding</keyword>
<organism evidence="8 9">
    <name type="scientific">Ilumatobacter coccineus</name>
    <dbReference type="NCBI Taxonomy" id="467094"/>
    <lineage>
        <taxon>Bacteria</taxon>
        <taxon>Bacillati</taxon>
        <taxon>Actinomycetota</taxon>
        <taxon>Acidimicrobiia</taxon>
        <taxon>Acidimicrobiales</taxon>
        <taxon>Ilumatobacteraceae</taxon>
        <taxon>Ilumatobacter</taxon>
    </lineage>
</organism>
<dbReference type="InterPro" id="IPR032030">
    <property type="entry name" value="YscD_cytoplasmic_dom"/>
</dbReference>
<keyword evidence="5" id="KW-1133">Transmembrane helix</keyword>
<feature type="domain" description="FHA" evidence="6">
    <location>
        <begin position="110"/>
        <end position="161"/>
    </location>
</feature>
<protein>
    <recommendedName>
        <fullName evidence="10">FHA domain-containing protein</fullName>
    </recommendedName>
</protein>
<dbReference type="SMART" id="SM00240">
    <property type="entry name" value="FHA"/>
    <property type="match status" value="1"/>
</dbReference>
<dbReference type="InterPro" id="IPR050206">
    <property type="entry name" value="FtsK/SpoIIIE/SftA"/>
</dbReference>